<proteinExistence type="predicted"/>
<reference evidence="1" key="1">
    <citation type="journal article" date="2023" name="G3 (Bethesda)">
        <title>A reference genome for the long-term kleptoplast-retaining sea slug Elysia crispata morphotype clarki.</title>
        <authorList>
            <person name="Eastman K.E."/>
            <person name="Pendleton A.L."/>
            <person name="Shaikh M.A."/>
            <person name="Suttiyut T."/>
            <person name="Ogas R."/>
            <person name="Tomko P."/>
            <person name="Gavelis G."/>
            <person name="Widhalm J.R."/>
            <person name="Wisecaver J.H."/>
        </authorList>
    </citation>
    <scope>NUCLEOTIDE SEQUENCE</scope>
    <source>
        <strain evidence="1">ECLA1</strain>
    </source>
</reference>
<sequence>MRLPRFSDTVAALLFLACDYSISRTQELLRKWFLLQWLVCANDTFISWGCGGGDKLQKINATLEKTEDCYVTAKLVILILVLHVYQLSPSTVYPGLKTRGSLWQCAQENSSRNQNTPAPDLALVPLRSLGDIYENDSIVSAEFPCRNVEKAFAVGNACPKGLFPSPVVRVSIAQGWNAGAKSNTVAIYIGVKGNTSSSCTVCTAGGWCFNLLLHCIPRHDQSDSAGYCAVKSIITNSWLLFVNHYYFHPSLNTARHGLNEFIEAEENLLV</sequence>
<accession>A0AAE1D2L5</accession>
<organism evidence="1 2">
    <name type="scientific">Elysia crispata</name>
    <name type="common">lettuce slug</name>
    <dbReference type="NCBI Taxonomy" id="231223"/>
    <lineage>
        <taxon>Eukaryota</taxon>
        <taxon>Metazoa</taxon>
        <taxon>Spiralia</taxon>
        <taxon>Lophotrochozoa</taxon>
        <taxon>Mollusca</taxon>
        <taxon>Gastropoda</taxon>
        <taxon>Heterobranchia</taxon>
        <taxon>Euthyneura</taxon>
        <taxon>Panpulmonata</taxon>
        <taxon>Sacoglossa</taxon>
        <taxon>Placobranchoidea</taxon>
        <taxon>Plakobranchidae</taxon>
        <taxon>Elysia</taxon>
    </lineage>
</organism>
<dbReference type="EMBL" id="JAWDGP010005682">
    <property type="protein sequence ID" value="KAK3754259.1"/>
    <property type="molecule type" value="Genomic_DNA"/>
</dbReference>
<gene>
    <name evidence="1" type="ORF">RRG08_050924</name>
</gene>
<evidence type="ECO:0000313" key="1">
    <source>
        <dbReference type="EMBL" id="KAK3754259.1"/>
    </source>
</evidence>
<dbReference type="Proteomes" id="UP001283361">
    <property type="component" value="Unassembled WGS sequence"/>
</dbReference>
<dbReference type="AlphaFoldDB" id="A0AAE1D2L5"/>
<protein>
    <submittedName>
        <fullName evidence="1">Uncharacterized protein</fullName>
    </submittedName>
</protein>
<comment type="caution">
    <text evidence="1">The sequence shown here is derived from an EMBL/GenBank/DDBJ whole genome shotgun (WGS) entry which is preliminary data.</text>
</comment>
<name>A0AAE1D2L5_9GAST</name>
<keyword evidence="2" id="KW-1185">Reference proteome</keyword>
<evidence type="ECO:0000313" key="2">
    <source>
        <dbReference type="Proteomes" id="UP001283361"/>
    </source>
</evidence>